<comment type="caution">
    <text evidence="2">The sequence shown here is derived from an EMBL/GenBank/DDBJ whole genome shotgun (WGS) entry which is preliminary data.</text>
</comment>
<organism evidence="2">
    <name type="scientific">Menopon gallinae</name>
    <name type="common">poultry shaft louse</name>
    <dbReference type="NCBI Taxonomy" id="328185"/>
    <lineage>
        <taxon>Eukaryota</taxon>
        <taxon>Metazoa</taxon>
        <taxon>Ecdysozoa</taxon>
        <taxon>Arthropoda</taxon>
        <taxon>Hexapoda</taxon>
        <taxon>Insecta</taxon>
        <taxon>Pterygota</taxon>
        <taxon>Neoptera</taxon>
        <taxon>Paraneoptera</taxon>
        <taxon>Psocodea</taxon>
        <taxon>Troctomorpha</taxon>
        <taxon>Phthiraptera</taxon>
        <taxon>Amblycera</taxon>
        <taxon>Menoponidae</taxon>
        <taxon>Menopon</taxon>
    </lineage>
</organism>
<evidence type="ECO:0000313" key="2">
    <source>
        <dbReference type="EMBL" id="KAL0275729.1"/>
    </source>
</evidence>
<sequence length="53" mass="6044">MRRLTSPKSRDLSARRTLDPNWQKSGFEEGEEDDSDPYPDSDPTVSKSKKSSK</sequence>
<proteinExistence type="predicted"/>
<gene>
    <name evidence="2" type="ORF">PYX00_003501</name>
</gene>
<feature type="compositionally biased region" description="Basic and acidic residues" evidence="1">
    <location>
        <begin position="8"/>
        <end position="18"/>
    </location>
</feature>
<name>A0AAW2I0J9_9NEOP</name>
<accession>A0AAW2I0J9</accession>
<dbReference type="AlphaFoldDB" id="A0AAW2I0J9"/>
<feature type="region of interest" description="Disordered" evidence="1">
    <location>
        <begin position="1"/>
        <end position="53"/>
    </location>
</feature>
<evidence type="ECO:0000256" key="1">
    <source>
        <dbReference type="SAM" id="MobiDB-lite"/>
    </source>
</evidence>
<dbReference type="EMBL" id="JARGDH010000002">
    <property type="protein sequence ID" value="KAL0275729.1"/>
    <property type="molecule type" value="Genomic_DNA"/>
</dbReference>
<protein>
    <submittedName>
        <fullName evidence="2">Uncharacterized protein</fullName>
    </submittedName>
</protein>
<reference evidence="2" key="1">
    <citation type="journal article" date="2024" name="Gigascience">
        <title>Chromosome-level genome of the poultry shaft louse Menopon gallinae provides insight into the host-switching and adaptive evolution of parasitic lice.</title>
        <authorList>
            <person name="Xu Y."/>
            <person name="Ma L."/>
            <person name="Liu S."/>
            <person name="Liang Y."/>
            <person name="Liu Q."/>
            <person name="He Z."/>
            <person name="Tian L."/>
            <person name="Duan Y."/>
            <person name="Cai W."/>
            <person name="Li H."/>
            <person name="Song F."/>
        </authorList>
    </citation>
    <scope>NUCLEOTIDE SEQUENCE</scope>
    <source>
        <strain evidence="2">Cailab_2023a</strain>
    </source>
</reference>
<feature type="compositionally biased region" description="Acidic residues" evidence="1">
    <location>
        <begin position="28"/>
        <end position="39"/>
    </location>
</feature>